<evidence type="ECO:0008006" key="5">
    <source>
        <dbReference type="Google" id="ProtNLM"/>
    </source>
</evidence>
<keyword evidence="2" id="KW-1133">Transmembrane helix</keyword>
<evidence type="ECO:0000256" key="2">
    <source>
        <dbReference type="SAM" id="Phobius"/>
    </source>
</evidence>
<dbReference type="AlphaFoldDB" id="A0A1H2W6F3"/>
<evidence type="ECO:0000313" key="4">
    <source>
        <dbReference type="Proteomes" id="UP000199441"/>
    </source>
</evidence>
<accession>A0A1H2W6F3</accession>
<dbReference type="PANTHER" id="PTHR32309:SF31">
    <property type="entry name" value="CAPSULAR EXOPOLYSACCHARIDE FAMILY"/>
    <property type="match status" value="1"/>
</dbReference>
<protein>
    <recommendedName>
        <fullName evidence="5">Chain length determinant protein</fullName>
    </recommendedName>
</protein>
<gene>
    <name evidence="3" type="ORF">SAMN04488001_1735</name>
</gene>
<evidence type="ECO:0000256" key="1">
    <source>
        <dbReference type="SAM" id="Coils"/>
    </source>
</evidence>
<organism evidence="3 4">
    <name type="scientific">Litoreibacter albidus</name>
    <dbReference type="NCBI Taxonomy" id="670155"/>
    <lineage>
        <taxon>Bacteria</taxon>
        <taxon>Pseudomonadati</taxon>
        <taxon>Pseudomonadota</taxon>
        <taxon>Alphaproteobacteria</taxon>
        <taxon>Rhodobacterales</taxon>
        <taxon>Roseobacteraceae</taxon>
        <taxon>Litoreibacter</taxon>
    </lineage>
</organism>
<dbReference type="STRING" id="670155.SAMN04488001_1735"/>
<keyword evidence="2" id="KW-0812">Transmembrane</keyword>
<feature type="transmembrane region" description="Helical" evidence="2">
    <location>
        <begin position="327"/>
        <end position="346"/>
    </location>
</feature>
<reference evidence="4" key="1">
    <citation type="submission" date="2016-10" db="EMBL/GenBank/DDBJ databases">
        <authorList>
            <person name="Varghese N."/>
            <person name="Submissions S."/>
        </authorList>
    </citation>
    <scope>NUCLEOTIDE SEQUENCE [LARGE SCALE GENOMIC DNA]</scope>
    <source>
        <strain evidence="4">DSM 26922</strain>
    </source>
</reference>
<feature type="transmembrane region" description="Helical" evidence="2">
    <location>
        <begin position="12"/>
        <end position="33"/>
    </location>
</feature>
<name>A0A1H2W6F3_9RHOB</name>
<evidence type="ECO:0000313" key="3">
    <source>
        <dbReference type="EMBL" id="SDW76160.1"/>
    </source>
</evidence>
<dbReference type="Proteomes" id="UP000199441">
    <property type="component" value="Unassembled WGS sequence"/>
</dbReference>
<keyword evidence="4" id="KW-1185">Reference proteome</keyword>
<dbReference type="PANTHER" id="PTHR32309">
    <property type="entry name" value="TYROSINE-PROTEIN KINASE"/>
    <property type="match status" value="1"/>
</dbReference>
<dbReference type="InterPro" id="IPR050445">
    <property type="entry name" value="Bact_polysacc_biosynth/exp"/>
</dbReference>
<keyword evidence="2" id="KW-0472">Membrane</keyword>
<proteinExistence type="predicted"/>
<feature type="coiled-coil region" evidence="1">
    <location>
        <begin position="143"/>
        <end position="196"/>
    </location>
</feature>
<dbReference type="RefSeq" id="WP_089946512.1">
    <property type="nucleotide sequence ID" value="NZ_FNOI01000002.1"/>
</dbReference>
<sequence length="380" mass="41368">MVEWGYWRFQVLRNLPIAITVAIIAASFGWLGLRHIPIEHTAAARLVLERQVGLTGSPKAQRTSEEVQHIQSVIHALTAEIGGSDSVETYTLDVQTSRDKPTYLYVTATKPAAQESVALVQTLSKRGVEISDTLQAKQMAAALSRLQDRLSDSQIKLSHAQDALATHRSNAPTSQLDTLREQAALARATLRTHETQTAQESPALTKLAADLAAARSLYSDLHPKVRLIRARIEQAQRTAATNAPTPKPMQPMMQRVLDLDAQIAGQVQYAAVTRQLEQAFDAASFASTVAHDALSTAQSKHLANRIRLKVVEDANLLGRGEDSMRDILHGVILLAALAAAGVVLVLRIKFDARLRRPSDLHRTLGLVPFATLPDLGPSLS</sequence>
<dbReference type="EMBL" id="FNOI01000002">
    <property type="protein sequence ID" value="SDW76160.1"/>
    <property type="molecule type" value="Genomic_DNA"/>
</dbReference>
<keyword evidence="1" id="KW-0175">Coiled coil</keyword>